<dbReference type="CDD" id="cd10030">
    <property type="entry name" value="UDG-F4_TTUDGA_SPO1dp_like"/>
    <property type="match status" value="1"/>
</dbReference>
<keyword evidence="6" id="KW-0479">Metal-binding</keyword>
<dbReference type="GO" id="GO:0004844">
    <property type="term" value="F:uracil DNA N-glycosylase activity"/>
    <property type="evidence" value="ECO:0007669"/>
    <property type="project" value="UniProtKB-EC"/>
</dbReference>
<evidence type="ECO:0000313" key="15">
    <source>
        <dbReference type="Proteomes" id="UP000190896"/>
    </source>
</evidence>
<organism evidence="14 15">
    <name type="scientific">Solemya velesiana gill symbiont</name>
    <dbReference type="NCBI Taxonomy" id="1918948"/>
    <lineage>
        <taxon>Bacteria</taxon>
        <taxon>Pseudomonadati</taxon>
        <taxon>Pseudomonadota</taxon>
        <taxon>Gammaproteobacteria</taxon>
        <taxon>sulfur-oxidizing symbionts</taxon>
    </lineage>
</organism>
<dbReference type="InterPro" id="IPR051536">
    <property type="entry name" value="UDG_Type-4/5"/>
</dbReference>
<dbReference type="InterPro" id="IPR005273">
    <property type="entry name" value="Ura-DNA_glyco_family4"/>
</dbReference>
<comment type="similarity">
    <text evidence="2">Belongs to the uracil-DNA glycosylase (UDG) superfamily. Type 4 (UDGa) family.</text>
</comment>
<keyword evidence="8" id="KW-0378">Hydrolase</keyword>
<evidence type="ECO:0000256" key="6">
    <source>
        <dbReference type="ARBA" id="ARBA00022723"/>
    </source>
</evidence>
<dbReference type="NCBIfam" id="TIGR00758">
    <property type="entry name" value="UDG_fam4"/>
    <property type="match status" value="1"/>
</dbReference>
<dbReference type="PANTHER" id="PTHR33693">
    <property type="entry name" value="TYPE-5 URACIL-DNA GLYCOSYLASE"/>
    <property type="match status" value="1"/>
</dbReference>
<dbReference type="Proteomes" id="UP000190896">
    <property type="component" value="Unassembled WGS sequence"/>
</dbReference>
<keyword evidence="5" id="KW-0004">4Fe-4S</keyword>
<evidence type="ECO:0000256" key="7">
    <source>
        <dbReference type="ARBA" id="ARBA00022763"/>
    </source>
</evidence>
<evidence type="ECO:0000259" key="13">
    <source>
        <dbReference type="SMART" id="SM00986"/>
    </source>
</evidence>
<evidence type="ECO:0000256" key="11">
    <source>
        <dbReference type="ARBA" id="ARBA00023204"/>
    </source>
</evidence>
<comment type="caution">
    <text evidence="14">The sequence shown here is derived from an EMBL/GenBank/DDBJ whole genome shotgun (WGS) entry which is preliminary data.</text>
</comment>
<keyword evidence="7" id="KW-0227">DNA damage</keyword>
<sequence length="292" mass="32047">MEKARQREYLEVMGIQDWVSRDAAPLEASLDAVVSADPGEAQAKAPEIESTSAEPSIKPTPVSEAPAGQPDMPPWMEDVPPLVDDFAPMEGDDVMPPGLEPAHQPRNDVARLDWPQLEHRVAGCEACELHASRTNTVFGVGNRSADLLVIGEAPGVDEDRQGEPFVGRAGQLLNAMLKAIGLQRDEVYIANILKCRPPGNRDPRIEEAVACEPYLKRQVALIQPKAIMCVGRVAAQNLLKSEEAVGRMRGREFHYDGIPVVVTYHPAYLLRSPDQKGKSWQDLQAAVKKLRL</sequence>
<dbReference type="OrthoDB" id="5290748at2"/>
<comment type="catalytic activity">
    <reaction evidence="1">
        <text>Hydrolyzes single-stranded DNA or mismatched double-stranded DNA and polynucleotides, releasing free uracil.</text>
        <dbReference type="EC" id="3.2.2.27"/>
    </reaction>
</comment>
<dbReference type="Pfam" id="PF03167">
    <property type="entry name" value="UDG"/>
    <property type="match status" value="1"/>
</dbReference>
<reference evidence="14 15" key="1">
    <citation type="submission" date="2016-11" db="EMBL/GenBank/DDBJ databases">
        <title>Mixed transmission modes and dynamic genome evolution in an obligate animal-bacterial symbiosis.</title>
        <authorList>
            <person name="Russell S.L."/>
            <person name="Corbett-Detig R.B."/>
            <person name="Cavanaugh C.M."/>
        </authorList>
    </citation>
    <scope>NUCLEOTIDE SEQUENCE [LARGE SCALE GENOMIC DNA]</scope>
    <source>
        <strain evidence="14">Se-Cadez</strain>
    </source>
</reference>
<dbReference type="InterPro" id="IPR036895">
    <property type="entry name" value="Uracil-DNA_glycosylase-like_sf"/>
</dbReference>
<protein>
    <recommendedName>
        <fullName evidence="4">Type-4 uracil-DNA glycosylase</fullName>
        <ecNumber evidence="3">3.2.2.27</ecNumber>
    </recommendedName>
</protein>
<proteinExistence type="inferred from homology"/>
<evidence type="ECO:0000256" key="12">
    <source>
        <dbReference type="SAM" id="MobiDB-lite"/>
    </source>
</evidence>
<dbReference type="SMART" id="SM00986">
    <property type="entry name" value="UDG"/>
    <property type="match status" value="1"/>
</dbReference>
<dbReference type="PANTHER" id="PTHR33693:SF1">
    <property type="entry name" value="TYPE-4 URACIL-DNA GLYCOSYLASE"/>
    <property type="match status" value="1"/>
</dbReference>
<evidence type="ECO:0000256" key="2">
    <source>
        <dbReference type="ARBA" id="ARBA00006521"/>
    </source>
</evidence>
<name>A0A1T2KRA7_9GAMM</name>
<evidence type="ECO:0000256" key="9">
    <source>
        <dbReference type="ARBA" id="ARBA00023004"/>
    </source>
</evidence>
<dbReference type="GO" id="GO:0006281">
    <property type="term" value="P:DNA repair"/>
    <property type="evidence" value="ECO:0007669"/>
    <property type="project" value="UniProtKB-KW"/>
</dbReference>
<dbReference type="GO" id="GO:0051539">
    <property type="term" value="F:4 iron, 4 sulfur cluster binding"/>
    <property type="evidence" value="ECO:0007669"/>
    <property type="project" value="UniProtKB-KW"/>
</dbReference>
<evidence type="ECO:0000256" key="8">
    <source>
        <dbReference type="ARBA" id="ARBA00022801"/>
    </source>
</evidence>
<dbReference type="SUPFAM" id="SSF52141">
    <property type="entry name" value="Uracil-DNA glycosylase-like"/>
    <property type="match status" value="1"/>
</dbReference>
<keyword evidence="10" id="KW-0411">Iron-sulfur</keyword>
<evidence type="ECO:0000256" key="1">
    <source>
        <dbReference type="ARBA" id="ARBA00001400"/>
    </source>
</evidence>
<dbReference type="InterPro" id="IPR005122">
    <property type="entry name" value="Uracil-DNA_glycosylase-like"/>
</dbReference>
<dbReference type="GO" id="GO:0046872">
    <property type="term" value="F:metal ion binding"/>
    <property type="evidence" value="ECO:0007669"/>
    <property type="project" value="UniProtKB-KW"/>
</dbReference>
<evidence type="ECO:0000256" key="5">
    <source>
        <dbReference type="ARBA" id="ARBA00022485"/>
    </source>
</evidence>
<dbReference type="RefSeq" id="WP_078488140.1">
    <property type="nucleotide sequence ID" value="NZ_MPRJ01000095.1"/>
</dbReference>
<evidence type="ECO:0000256" key="3">
    <source>
        <dbReference type="ARBA" id="ARBA00012030"/>
    </source>
</evidence>
<evidence type="ECO:0000313" key="14">
    <source>
        <dbReference type="EMBL" id="OOZ35372.1"/>
    </source>
</evidence>
<keyword evidence="15" id="KW-1185">Reference proteome</keyword>
<keyword evidence="11" id="KW-0234">DNA repair</keyword>
<dbReference type="Gene3D" id="3.40.470.10">
    <property type="entry name" value="Uracil-DNA glycosylase-like domain"/>
    <property type="match status" value="1"/>
</dbReference>
<dbReference type="EC" id="3.2.2.27" evidence="3"/>
<dbReference type="SMART" id="SM00987">
    <property type="entry name" value="UreE_C"/>
    <property type="match status" value="1"/>
</dbReference>
<accession>A0A1T2KRA7</accession>
<evidence type="ECO:0000256" key="4">
    <source>
        <dbReference type="ARBA" id="ARBA00019403"/>
    </source>
</evidence>
<gene>
    <name evidence="14" type="ORF">BOW51_11440</name>
</gene>
<keyword evidence="9" id="KW-0408">Iron</keyword>
<feature type="domain" description="Uracil-DNA glycosylase-like" evidence="13">
    <location>
        <begin position="138"/>
        <end position="284"/>
    </location>
</feature>
<dbReference type="EMBL" id="MPRJ01000095">
    <property type="protein sequence ID" value="OOZ35372.1"/>
    <property type="molecule type" value="Genomic_DNA"/>
</dbReference>
<dbReference type="AlphaFoldDB" id="A0A1T2KRA7"/>
<feature type="region of interest" description="Disordered" evidence="12">
    <location>
        <begin position="35"/>
        <end position="70"/>
    </location>
</feature>
<evidence type="ECO:0000256" key="10">
    <source>
        <dbReference type="ARBA" id="ARBA00023014"/>
    </source>
</evidence>